<accession>C0C039</accession>
<dbReference type="CDD" id="cd01066">
    <property type="entry name" value="APP_MetAP"/>
    <property type="match status" value="1"/>
</dbReference>
<dbReference type="Proteomes" id="UP000004893">
    <property type="component" value="Unassembled WGS sequence"/>
</dbReference>
<dbReference type="Gene3D" id="3.90.230.10">
    <property type="entry name" value="Creatinase/methionine aminopeptidase superfamily"/>
    <property type="match status" value="1"/>
</dbReference>
<dbReference type="AlphaFoldDB" id="C0C039"/>
<comment type="caution">
    <text evidence="3">The sequence shown here is derived from an EMBL/GenBank/DDBJ whole genome shotgun (WGS) entry which is preliminary data.</text>
</comment>
<dbReference type="PANTHER" id="PTHR46112:SF2">
    <property type="entry name" value="XAA-PRO AMINOPEPTIDASE P-RELATED"/>
    <property type="match status" value="1"/>
</dbReference>
<proteinExistence type="predicted"/>
<feature type="domain" description="Creatinase N-terminal" evidence="2">
    <location>
        <begin position="3"/>
        <end position="158"/>
    </location>
</feature>
<dbReference type="Pfam" id="PF00557">
    <property type="entry name" value="Peptidase_M24"/>
    <property type="match status" value="1"/>
</dbReference>
<dbReference type="InterPro" id="IPR029149">
    <property type="entry name" value="Creatin/AminoP/Spt16_N"/>
</dbReference>
<dbReference type="HOGENOM" id="CLU_677407_0_0_9"/>
<dbReference type="eggNOG" id="COG0006">
    <property type="taxonomic scope" value="Bacteria"/>
</dbReference>
<feature type="domain" description="Peptidase M24" evidence="1">
    <location>
        <begin position="166"/>
        <end position="373"/>
    </location>
</feature>
<keyword evidence="4" id="KW-1185">Reference proteome</keyword>
<dbReference type="InterPro" id="IPR000994">
    <property type="entry name" value="Pept_M24"/>
</dbReference>
<name>C0C039_9FIRM</name>
<sequence length="386" mass="43565">MDRMKKVTDELKKAGADLAVLISPSNVTYAGDYEVPYWPAFMGDMCRGLPMAAACIGAESGVLWNVISDFYKSRLERAGKKQVICYPSFSHIERHDPAQNFKKALLDAVRRCIGTAGRITVGVEEEHCPQVVLEILREAYPDAAFVNISGSMERARYIKTPEEIALLERAARVADAAQERLYEISRKEGDYTELDIWFEVQKAVSGENKSLTPFVGELVSGPRAGLSDYPLGPSDRKVERGDIAIMDISPRVEGYWADCSNAVVFWEEPDEEQRRYFSAVKDVYDIGREAVYPGVTFREVNLKMEEAYKKNGFRMCSYQGHQIGASVNEKPRFTYHDNAVLEENMVVCIEPQLYTGPSGKTGVRLERMLHVTKDGARELNHFRWGM</sequence>
<dbReference type="InterPro" id="IPR036005">
    <property type="entry name" value="Creatinase/aminopeptidase-like"/>
</dbReference>
<reference evidence="3" key="1">
    <citation type="submission" date="2009-02" db="EMBL/GenBank/DDBJ databases">
        <authorList>
            <person name="Fulton L."/>
            <person name="Clifton S."/>
            <person name="Fulton B."/>
            <person name="Xu J."/>
            <person name="Minx P."/>
            <person name="Pepin K.H."/>
            <person name="Johnson M."/>
            <person name="Bhonagiri V."/>
            <person name="Nash W.E."/>
            <person name="Mardis E.R."/>
            <person name="Wilson R.K."/>
        </authorList>
    </citation>
    <scope>NUCLEOTIDE SEQUENCE [LARGE SCALE GENOMIC DNA]</scope>
    <source>
        <strain evidence="3">DSM 15053</strain>
    </source>
</reference>
<dbReference type="PANTHER" id="PTHR46112">
    <property type="entry name" value="AMINOPEPTIDASE"/>
    <property type="match status" value="1"/>
</dbReference>
<dbReference type="STRING" id="553973.CLOHYLEM_05431"/>
<dbReference type="InterPro" id="IPR000587">
    <property type="entry name" value="Creatinase_N"/>
</dbReference>
<dbReference type="OrthoDB" id="9806388at2"/>
<gene>
    <name evidence="3" type="ORF">CLOHYLEM_05431</name>
</gene>
<protein>
    <submittedName>
        <fullName evidence="3">Creatinase</fullName>
    </submittedName>
</protein>
<reference evidence="3" key="2">
    <citation type="submission" date="2013-06" db="EMBL/GenBank/DDBJ databases">
        <title>Draft genome sequence of Clostridium hylemonae (DSM 15053).</title>
        <authorList>
            <person name="Sudarsanam P."/>
            <person name="Ley R."/>
            <person name="Guruge J."/>
            <person name="Turnbaugh P.J."/>
            <person name="Mahowald M."/>
            <person name="Liep D."/>
            <person name="Gordon J."/>
        </authorList>
    </citation>
    <scope>NUCLEOTIDE SEQUENCE</scope>
    <source>
        <strain evidence="3">DSM 15053</strain>
    </source>
</reference>
<evidence type="ECO:0000313" key="4">
    <source>
        <dbReference type="Proteomes" id="UP000004893"/>
    </source>
</evidence>
<dbReference type="InterPro" id="IPR050659">
    <property type="entry name" value="Peptidase_M24B"/>
</dbReference>
<organism evidence="3 4">
    <name type="scientific">[Clostridium] hylemonae DSM 15053</name>
    <dbReference type="NCBI Taxonomy" id="553973"/>
    <lineage>
        <taxon>Bacteria</taxon>
        <taxon>Bacillati</taxon>
        <taxon>Bacillota</taxon>
        <taxon>Clostridia</taxon>
        <taxon>Lachnospirales</taxon>
        <taxon>Lachnospiraceae</taxon>
    </lineage>
</organism>
<dbReference type="Gene3D" id="3.40.350.10">
    <property type="entry name" value="Creatinase/prolidase N-terminal domain"/>
    <property type="match status" value="1"/>
</dbReference>
<evidence type="ECO:0000313" key="3">
    <source>
        <dbReference type="EMBL" id="EEG74767.1"/>
    </source>
</evidence>
<dbReference type="EMBL" id="ABYI02000019">
    <property type="protein sequence ID" value="EEG74767.1"/>
    <property type="molecule type" value="Genomic_DNA"/>
</dbReference>
<evidence type="ECO:0000259" key="2">
    <source>
        <dbReference type="Pfam" id="PF01321"/>
    </source>
</evidence>
<dbReference type="RefSeq" id="WP_006442767.1">
    <property type="nucleotide sequence ID" value="NZ_CP036524.1"/>
</dbReference>
<dbReference type="Pfam" id="PF01321">
    <property type="entry name" value="Creatinase_N"/>
    <property type="match status" value="1"/>
</dbReference>
<dbReference type="SUPFAM" id="SSF55920">
    <property type="entry name" value="Creatinase/aminopeptidase"/>
    <property type="match status" value="1"/>
</dbReference>
<dbReference type="SUPFAM" id="SSF53092">
    <property type="entry name" value="Creatinase/prolidase N-terminal domain"/>
    <property type="match status" value="1"/>
</dbReference>
<evidence type="ECO:0000259" key="1">
    <source>
        <dbReference type="Pfam" id="PF00557"/>
    </source>
</evidence>